<evidence type="ECO:0000313" key="2">
    <source>
        <dbReference type="Proteomes" id="UP001163835"/>
    </source>
</evidence>
<keyword evidence="2" id="KW-1185">Reference proteome</keyword>
<protein>
    <submittedName>
        <fullName evidence="1">Uncharacterized protein</fullName>
    </submittedName>
</protein>
<evidence type="ECO:0000313" key="1">
    <source>
        <dbReference type="EMBL" id="KAJ3804156.1"/>
    </source>
</evidence>
<dbReference type="EMBL" id="MU796248">
    <property type="protein sequence ID" value="KAJ3804156.1"/>
    <property type="molecule type" value="Genomic_DNA"/>
</dbReference>
<organism evidence="1 2">
    <name type="scientific">Lentinula aff. lateritia</name>
    <dbReference type="NCBI Taxonomy" id="2804960"/>
    <lineage>
        <taxon>Eukaryota</taxon>
        <taxon>Fungi</taxon>
        <taxon>Dikarya</taxon>
        <taxon>Basidiomycota</taxon>
        <taxon>Agaricomycotina</taxon>
        <taxon>Agaricomycetes</taxon>
        <taxon>Agaricomycetidae</taxon>
        <taxon>Agaricales</taxon>
        <taxon>Marasmiineae</taxon>
        <taxon>Omphalotaceae</taxon>
        <taxon>Lentinula</taxon>
    </lineage>
</organism>
<comment type="caution">
    <text evidence="1">The sequence shown here is derived from an EMBL/GenBank/DDBJ whole genome shotgun (WGS) entry which is preliminary data.</text>
</comment>
<proteinExistence type="predicted"/>
<accession>A0ACC1TI99</accession>
<dbReference type="Proteomes" id="UP001163835">
    <property type="component" value="Unassembled WGS sequence"/>
</dbReference>
<sequence>MPGVKIPAGSIPLHLLYLATSRDWASFSCQFDPSTTSSSHLYTLFTILESYHLTLLELPIPVSSSFTGAKATKHMAKQIYEEKAVEMVRTVTKQRDTFRTYLAVEHFLCHPGDDKNAEFEFQTCWHWISGLLHRDSAIFPNKQESKPELLLDHCPRHYFVALTFYLWHFTGTQTTPAHFQLQTYPKEDFPIVLTLSDCKKYQGNIKNWLLDRVDLTHSLPPKDHCYRLSDNKQWCLGQHTGQNFFFSVPVVLIFEIWVSEGALGSGRNSWNFPAVLPLVPVSHRKSKPTLAEVDATQDPASNYNLTSPDPTSPATSTRSSPASVSEDGQDSKSDIVYDFVGRILAGNSHFVAQYGTLTSRDNIKKPCVTNIWTYDDMAEGCSGFPLQELNA</sequence>
<name>A0ACC1TI99_9AGAR</name>
<gene>
    <name evidence="1" type="ORF">F5876DRAFT_83668</name>
</gene>
<reference evidence="1" key="1">
    <citation type="submission" date="2022-09" db="EMBL/GenBank/DDBJ databases">
        <title>A Global Phylogenomic Analysis of the Shiitake Genus Lentinula.</title>
        <authorList>
            <consortium name="DOE Joint Genome Institute"/>
            <person name="Sierra-Patev S."/>
            <person name="Min B."/>
            <person name="Naranjo-Ortiz M."/>
            <person name="Looney B."/>
            <person name="Konkel Z."/>
            <person name="Slot J.C."/>
            <person name="Sakamoto Y."/>
            <person name="Steenwyk J.L."/>
            <person name="Rokas A."/>
            <person name="Carro J."/>
            <person name="Camarero S."/>
            <person name="Ferreira P."/>
            <person name="Molpeceres G."/>
            <person name="Ruiz-Duenas F.J."/>
            <person name="Serrano A."/>
            <person name="Henrissat B."/>
            <person name="Drula E."/>
            <person name="Hughes K.W."/>
            <person name="Mata J.L."/>
            <person name="Ishikawa N.K."/>
            <person name="Vargas-Isla R."/>
            <person name="Ushijima S."/>
            <person name="Smith C.A."/>
            <person name="Ahrendt S."/>
            <person name="Andreopoulos W."/>
            <person name="He G."/>
            <person name="Labutti K."/>
            <person name="Lipzen A."/>
            <person name="Ng V."/>
            <person name="Riley R."/>
            <person name="Sandor L."/>
            <person name="Barry K."/>
            <person name="Martinez A.T."/>
            <person name="Xiao Y."/>
            <person name="Gibbons J.G."/>
            <person name="Terashima K."/>
            <person name="Grigoriev I.V."/>
            <person name="Hibbett D.S."/>
        </authorList>
    </citation>
    <scope>NUCLEOTIDE SEQUENCE</scope>
    <source>
        <strain evidence="1">TMI1499</strain>
    </source>
</reference>